<dbReference type="Gene3D" id="1.10.238.10">
    <property type="entry name" value="EF-hand"/>
    <property type="match status" value="1"/>
</dbReference>
<evidence type="ECO:0000313" key="4">
    <source>
        <dbReference type="Proteomes" id="UP000219374"/>
    </source>
</evidence>
<dbReference type="PROSITE" id="PS50222">
    <property type="entry name" value="EF_HAND_2"/>
    <property type="match status" value="1"/>
</dbReference>
<protein>
    <submittedName>
        <fullName evidence="3">EF hand</fullName>
    </submittedName>
</protein>
<keyword evidence="4" id="KW-1185">Reference proteome</keyword>
<dbReference type="InterPro" id="IPR002048">
    <property type="entry name" value="EF_hand_dom"/>
</dbReference>
<dbReference type="Pfam" id="PF13202">
    <property type="entry name" value="EF-hand_5"/>
    <property type="match status" value="2"/>
</dbReference>
<keyword evidence="1" id="KW-0732">Signal</keyword>
<dbReference type="RefSeq" id="WP_162125812.1">
    <property type="nucleotide sequence ID" value="NZ_OCND01000004.1"/>
</dbReference>
<gene>
    <name evidence="3" type="ORF">SAMN06296416_104328</name>
</gene>
<evidence type="ECO:0000313" key="3">
    <source>
        <dbReference type="EMBL" id="SOD54716.1"/>
    </source>
</evidence>
<feature type="chain" id="PRO_5012334852" evidence="1">
    <location>
        <begin position="20"/>
        <end position="123"/>
    </location>
</feature>
<feature type="signal peptide" evidence="1">
    <location>
        <begin position="1"/>
        <end position="19"/>
    </location>
</feature>
<dbReference type="EMBL" id="OCND01000004">
    <property type="protein sequence ID" value="SOD54716.1"/>
    <property type="molecule type" value="Genomic_DNA"/>
</dbReference>
<dbReference type="GO" id="GO:0005509">
    <property type="term" value="F:calcium ion binding"/>
    <property type="evidence" value="ECO:0007669"/>
    <property type="project" value="InterPro"/>
</dbReference>
<name>A0A286D7T1_9GAMM</name>
<accession>A0A286D7T1</accession>
<dbReference type="SUPFAM" id="SSF47473">
    <property type="entry name" value="EF-hand"/>
    <property type="match status" value="1"/>
</dbReference>
<feature type="domain" description="EF-hand" evidence="2">
    <location>
        <begin position="94"/>
        <end position="123"/>
    </location>
</feature>
<proteinExistence type="predicted"/>
<dbReference type="InterPro" id="IPR018247">
    <property type="entry name" value="EF_Hand_1_Ca_BS"/>
</dbReference>
<dbReference type="AlphaFoldDB" id="A0A286D7T1"/>
<evidence type="ECO:0000256" key="1">
    <source>
        <dbReference type="SAM" id="SignalP"/>
    </source>
</evidence>
<evidence type="ECO:0000259" key="2">
    <source>
        <dbReference type="PROSITE" id="PS50222"/>
    </source>
</evidence>
<reference evidence="3 4" key="1">
    <citation type="submission" date="2017-09" db="EMBL/GenBank/DDBJ databases">
        <authorList>
            <person name="Ehlers B."/>
            <person name="Leendertz F.H."/>
        </authorList>
    </citation>
    <scope>NUCLEOTIDE SEQUENCE [LARGE SCALE GENOMIC DNA]</scope>
    <source>
        <strain evidence="3 4">CGMCC 1.10978</strain>
    </source>
</reference>
<dbReference type="Proteomes" id="UP000219374">
    <property type="component" value="Unassembled WGS sequence"/>
</dbReference>
<dbReference type="InterPro" id="IPR011992">
    <property type="entry name" value="EF-hand-dom_pair"/>
</dbReference>
<organism evidence="3 4">
    <name type="scientific">Pseudoxanthomonas wuyuanensis</name>
    <dbReference type="NCBI Taxonomy" id="1073196"/>
    <lineage>
        <taxon>Bacteria</taxon>
        <taxon>Pseudomonadati</taxon>
        <taxon>Pseudomonadota</taxon>
        <taxon>Gammaproteobacteria</taxon>
        <taxon>Lysobacterales</taxon>
        <taxon>Lysobacteraceae</taxon>
        <taxon>Pseudoxanthomonas</taxon>
    </lineage>
</organism>
<dbReference type="PROSITE" id="PS00018">
    <property type="entry name" value="EF_HAND_1"/>
    <property type="match status" value="1"/>
</dbReference>
<sequence>MKAIYAIPFAVLISGGAFAQTPLPTETAPASQSALTYQAELPPGRQSVQLQDPRGPVTLTWGQPQTVPNISDYRVRIADLDANGDGVLTRDEVPESHALSSEFKLVDSNRDGRITAEELQNWR</sequence>